<dbReference type="PANTHER" id="PTHR43569">
    <property type="entry name" value="AMIDOHYDROLASE"/>
    <property type="match status" value="1"/>
</dbReference>
<dbReference type="PANTHER" id="PTHR43569:SF1">
    <property type="entry name" value="BLL3371 PROTEIN"/>
    <property type="match status" value="1"/>
</dbReference>
<feature type="region of interest" description="Disordered" evidence="2">
    <location>
        <begin position="297"/>
        <end position="317"/>
    </location>
</feature>
<organism evidence="4 5">
    <name type="scientific">Caballeronia glebae</name>
    <dbReference type="NCBI Taxonomy" id="1777143"/>
    <lineage>
        <taxon>Bacteria</taxon>
        <taxon>Pseudomonadati</taxon>
        <taxon>Pseudomonadota</taxon>
        <taxon>Betaproteobacteria</taxon>
        <taxon>Burkholderiales</taxon>
        <taxon>Burkholderiaceae</taxon>
        <taxon>Caballeronia</taxon>
    </lineage>
</organism>
<evidence type="ECO:0000259" key="3">
    <source>
        <dbReference type="Pfam" id="PF04909"/>
    </source>
</evidence>
<dbReference type="InterPro" id="IPR006680">
    <property type="entry name" value="Amidohydro-rel"/>
</dbReference>
<dbReference type="Proteomes" id="UP000054596">
    <property type="component" value="Unassembled WGS sequence"/>
</dbReference>
<dbReference type="Gene3D" id="3.20.20.140">
    <property type="entry name" value="Metal-dependent hydrolases"/>
    <property type="match status" value="1"/>
</dbReference>
<accession>A0A157ZX06</accession>
<comment type="similarity">
    <text evidence="1">Belongs to the metallo-dependent hydrolases superfamily.</text>
</comment>
<name>A0A157ZX06_9BURK</name>
<evidence type="ECO:0000256" key="1">
    <source>
        <dbReference type="ARBA" id="ARBA00038310"/>
    </source>
</evidence>
<feature type="compositionally biased region" description="Polar residues" evidence="2">
    <location>
        <begin position="303"/>
        <end position="317"/>
    </location>
</feature>
<evidence type="ECO:0000313" key="5">
    <source>
        <dbReference type="Proteomes" id="UP000054596"/>
    </source>
</evidence>
<reference evidence="4" key="1">
    <citation type="submission" date="2016-01" db="EMBL/GenBank/DDBJ databases">
        <authorList>
            <person name="Peeters C."/>
        </authorList>
    </citation>
    <scope>NUCLEOTIDE SEQUENCE [LARGE SCALE GENOMIC DNA]</scope>
    <source>
        <strain evidence="4">LMG 29325</strain>
    </source>
</reference>
<dbReference type="STRING" id="1777143.AWB82_01355"/>
<keyword evidence="5" id="KW-1185">Reference proteome</keyword>
<comment type="caution">
    <text evidence="4">The sequence shown here is derived from an EMBL/GenBank/DDBJ whole genome shotgun (WGS) entry which is preliminary data.</text>
</comment>
<sequence>MTPLYDGPVIDAHQHFWDLEANHYPWLADNTLVPHRYGDYSAIKRTYLPADYLRDAAGHNVVGSVYVEAEWDPSDPLGETRYVSQLAASCGRPNAIAAQAWLDHDDADEVLAAQAGFARVRSVRHKPGNPDRAGRTLMSDERWRRGYAQLARHGLHFELQAPWSQLHEAARLARDFPETLLIVNHAGVPGDRLPDTLRGWRDAMDTLATLPNVVVKVSGLCVRGKPWSVAANQPVIDTLHALFGAERLMFGSNFPVDGMFVSLAGLLSGFAQLVHAWPHAQQRAFFHDTAERVYRPLGLGERSTGNGSLPTNGRTSR</sequence>
<dbReference type="Pfam" id="PF04909">
    <property type="entry name" value="Amidohydro_2"/>
    <property type="match status" value="1"/>
</dbReference>
<dbReference type="GO" id="GO:0016787">
    <property type="term" value="F:hydrolase activity"/>
    <property type="evidence" value="ECO:0007669"/>
    <property type="project" value="UniProtKB-KW"/>
</dbReference>
<evidence type="ECO:0000256" key="2">
    <source>
        <dbReference type="SAM" id="MobiDB-lite"/>
    </source>
</evidence>
<dbReference type="InterPro" id="IPR052350">
    <property type="entry name" value="Metallo-dep_Lactonases"/>
</dbReference>
<gene>
    <name evidence="4" type="ORF">AWB82_01355</name>
</gene>
<dbReference type="EMBL" id="FCOJ02000007">
    <property type="protein sequence ID" value="SAK50061.1"/>
    <property type="molecule type" value="Genomic_DNA"/>
</dbReference>
<dbReference type="AlphaFoldDB" id="A0A157ZX06"/>
<dbReference type="SUPFAM" id="SSF51556">
    <property type="entry name" value="Metallo-dependent hydrolases"/>
    <property type="match status" value="1"/>
</dbReference>
<dbReference type="InterPro" id="IPR032466">
    <property type="entry name" value="Metal_Hydrolase"/>
</dbReference>
<proteinExistence type="inferred from homology"/>
<dbReference type="OrthoDB" id="9787654at2"/>
<feature type="domain" description="Amidohydrolase-related" evidence="3">
    <location>
        <begin position="10"/>
        <end position="295"/>
    </location>
</feature>
<evidence type="ECO:0000313" key="4">
    <source>
        <dbReference type="EMBL" id="SAK50061.1"/>
    </source>
</evidence>
<protein>
    <submittedName>
        <fullName evidence="4">Amidohydrolase 2</fullName>
    </submittedName>
</protein>
<dbReference type="RefSeq" id="WP_086966378.1">
    <property type="nucleotide sequence ID" value="NZ_FCOJ02000007.1"/>
</dbReference>